<dbReference type="Proteomes" id="UP000722791">
    <property type="component" value="Unassembled WGS sequence"/>
</dbReference>
<evidence type="ECO:0000313" key="3">
    <source>
        <dbReference type="EMBL" id="GIM04234.1"/>
    </source>
</evidence>
<reference evidence="2" key="1">
    <citation type="journal article" date="2021" name="Proc. Natl. Acad. Sci. U.S.A.">
        <title>Three genomes in the algal genus Volvox reveal the fate of a haploid sex-determining region after a transition to homothallism.</title>
        <authorList>
            <person name="Yamamoto K."/>
            <person name="Hamaji T."/>
            <person name="Kawai-Toyooka H."/>
            <person name="Matsuzaki R."/>
            <person name="Takahashi F."/>
            <person name="Nishimura Y."/>
            <person name="Kawachi M."/>
            <person name="Noguchi H."/>
            <person name="Minakuchi Y."/>
            <person name="Umen J.G."/>
            <person name="Toyoda A."/>
            <person name="Nozaki H."/>
        </authorList>
    </citation>
    <scope>NUCLEOTIDE SEQUENCE</scope>
    <source>
        <strain evidence="3">NIES-3785</strain>
        <strain evidence="2">NIES-3786</strain>
    </source>
</reference>
<feature type="compositionally biased region" description="Low complexity" evidence="1">
    <location>
        <begin position="293"/>
        <end position="305"/>
    </location>
</feature>
<feature type="compositionally biased region" description="Basic residues" evidence="1">
    <location>
        <begin position="185"/>
        <end position="201"/>
    </location>
</feature>
<evidence type="ECO:0000313" key="4">
    <source>
        <dbReference type="Proteomes" id="UP000747110"/>
    </source>
</evidence>
<evidence type="ECO:0000256" key="1">
    <source>
        <dbReference type="SAM" id="MobiDB-lite"/>
    </source>
</evidence>
<dbReference type="AlphaFoldDB" id="A0A8J4C897"/>
<dbReference type="OrthoDB" id="545134at2759"/>
<feature type="compositionally biased region" description="Low complexity" evidence="1">
    <location>
        <begin position="349"/>
        <end position="364"/>
    </location>
</feature>
<feature type="region of interest" description="Disordered" evidence="1">
    <location>
        <begin position="716"/>
        <end position="742"/>
    </location>
</feature>
<feature type="region of interest" description="Disordered" evidence="1">
    <location>
        <begin position="181"/>
        <end position="218"/>
    </location>
</feature>
<dbReference type="EMBL" id="BNCP01000009">
    <property type="protein sequence ID" value="GIL76678.1"/>
    <property type="molecule type" value="Genomic_DNA"/>
</dbReference>
<sequence>MPLRHDRHLASFGAFYPSRALLRKHLAGHRQATRIGPPLSSHIQSWSFGAHHPCPNIVQTGPCDGSMLPALAGSVRRVRVSRHAAALEVLRRVTHQATIPAPPAIAEPSTSEGLILRFPTLEFRNLLLNAIGRDTFPDRGVWKRHKVALCGLLLHLDDGDLLAYDAALELLVDQIFMDNRDRRGPAGRRQGRVRGRTRTRASRQEPCGGGGGEGEDDFAAAATAPNRHAAVRNASNDALSLNDASSVMLSCNAISSCDTLDDGVDAASRGDIVAMRCDGDINGRARDLNDKLSSSSWPGESPSSSSDEDPLLRWMQMKQQSQTYGAPHGTVVASRQEDFSVACSHAQNEQPCQTQQQQRQLPEQVQHERREGVSVEQAPAPGVPHSRSRSVAARRASLRTRIDAWCRATVGGHVATISGDTAGQPMMQPASMGCRRNGCSGGGDGSTAFVTLRPMLEQVLGMGEPAPLVDIRRNGSHTELQVASLMEDQLPEGWRLICGATILAVDGQAFVNRKRLKGEADLLLVDPDGIVQAVVEVKTAKGNPYVALYDDISKLLELLRVVRNRSVTFRHGTSPQISTLEFARRLRPIYVLGCGGAGLGLDVDVGLSVPQGHEVSRGSGGGAATGGGAAGVSSVLRSAWSKLVTMELGRELSAASSTQAWSDIKLAALSREVAVLQLPSTAYKPLARRVAAYFARLAHCKVYLVDTGGNGGGHCSNGGGGGGSPTSPVTVRTEATHPAWGP</sequence>
<dbReference type="Proteomes" id="UP000747110">
    <property type="component" value="Unassembled WGS sequence"/>
</dbReference>
<dbReference type="EMBL" id="BNCQ01000015">
    <property type="protein sequence ID" value="GIM04234.1"/>
    <property type="molecule type" value="Genomic_DNA"/>
</dbReference>
<organism evidence="2 4">
    <name type="scientific">Volvox reticuliferus</name>
    <dbReference type="NCBI Taxonomy" id="1737510"/>
    <lineage>
        <taxon>Eukaryota</taxon>
        <taxon>Viridiplantae</taxon>
        <taxon>Chlorophyta</taxon>
        <taxon>core chlorophytes</taxon>
        <taxon>Chlorophyceae</taxon>
        <taxon>CS clade</taxon>
        <taxon>Chlamydomonadales</taxon>
        <taxon>Volvocaceae</taxon>
        <taxon>Volvox</taxon>
    </lineage>
</organism>
<evidence type="ECO:0000313" key="2">
    <source>
        <dbReference type="EMBL" id="GIL76678.1"/>
    </source>
</evidence>
<keyword evidence="4" id="KW-1185">Reference proteome</keyword>
<feature type="compositionally biased region" description="Basic and acidic residues" evidence="1">
    <location>
        <begin position="281"/>
        <end position="290"/>
    </location>
</feature>
<gene>
    <name evidence="2" type="ORF">Vretifemale_6233</name>
    <name evidence="3" type="ORF">Vretimale_8781</name>
</gene>
<accession>A0A8J4C897</accession>
<comment type="caution">
    <text evidence="2">The sequence shown here is derived from an EMBL/GenBank/DDBJ whole genome shotgun (WGS) entry which is preliminary data.</text>
</comment>
<feature type="region of interest" description="Disordered" evidence="1">
    <location>
        <begin position="281"/>
        <end position="309"/>
    </location>
</feature>
<name>A0A8J4C897_9CHLO</name>
<proteinExistence type="predicted"/>
<feature type="region of interest" description="Disordered" evidence="1">
    <location>
        <begin position="349"/>
        <end position="394"/>
    </location>
</feature>
<protein>
    <submittedName>
        <fullName evidence="2">Uncharacterized protein</fullName>
    </submittedName>
</protein>